<comment type="catalytic activity">
    <reaction evidence="18">
        <text>propanoyl-CoA + H2O = propanoyl-4'-phosphopantetheine + adenosine 3',5'-bisphosphate + 2 H(+)</text>
        <dbReference type="Rhea" id="RHEA:67464"/>
        <dbReference type="ChEBI" id="CHEBI:15377"/>
        <dbReference type="ChEBI" id="CHEBI:15378"/>
        <dbReference type="ChEBI" id="CHEBI:57392"/>
        <dbReference type="ChEBI" id="CHEBI:58343"/>
        <dbReference type="ChEBI" id="CHEBI:172362"/>
    </reaction>
    <physiologicalReaction direction="left-to-right" evidence="18">
        <dbReference type="Rhea" id="RHEA:67465"/>
    </physiologicalReaction>
</comment>
<dbReference type="PANTHER" id="PTHR12992:SF24">
    <property type="entry name" value="PEROXISOMAL COENZYME A DIPHOSPHATASE NUDT7"/>
    <property type="match status" value="1"/>
</dbReference>
<evidence type="ECO:0000256" key="17">
    <source>
        <dbReference type="ARBA" id="ARBA00047466"/>
    </source>
</evidence>
<protein>
    <recommendedName>
        <fullName evidence="28">Peroxisomal coenzyme A diphosphatase NUDT7</fullName>
        <ecNumber evidence="13">3.6.1.77</ecNumber>
    </recommendedName>
    <alternativeName>
        <fullName evidence="29">Nucleoside diphosphate-linked moiety X motif 7</fullName>
    </alternativeName>
</protein>
<evidence type="ECO:0000256" key="25">
    <source>
        <dbReference type="ARBA" id="ARBA00051749"/>
    </source>
</evidence>
<evidence type="ECO:0000256" key="8">
    <source>
        <dbReference type="ARBA" id="ARBA00022842"/>
    </source>
</evidence>
<dbReference type="InterPro" id="IPR000059">
    <property type="entry name" value="NUDIX_hydrolase_NudL_CS"/>
</dbReference>
<keyword evidence="10" id="KW-0576">Peroxisome</keyword>
<comment type="subcellular location">
    <subcellularLocation>
        <location evidence="3">Peroxisome</location>
    </subcellularLocation>
</comment>
<dbReference type="RefSeq" id="XP_025018766.1">
    <property type="nucleotide sequence ID" value="XM_025162998.1"/>
</dbReference>
<comment type="catalytic activity">
    <reaction evidence="21">
        <text>a 5'-end CoA-ribonucleoside in mRNA + H2O = a 5'-end phospho-adenosine-phospho-ribonucleoside in mRNA + (R)-4'-phosphopantetheine + 2 H(+)</text>
        <dbReference type="Rhea" id="RHEA:67592"/>
        <dbReference type="Rhea" id="RHEA-COMP:15719"/>
        <dbReference type="Rhea" id="RHEA-COMP:17276"/>
        <dbReference type="ChEBI" id="CHEBI:15377"/>
        <dbReference type="ChEBI" id="CHEBI:15378"/>
        <dbReference type="ChEBI" id="CHEBI:61723"/>
        <dbReference type="ChEBI" id="CHEBI:144051"/>
        <dbReference type="ChEBI" id="CHEBI:172371"/>
    </reaction>
    <physiologicalReaction direction="left-to-right" evidence="21">
        <dbReference type="Rhea" id="RHEA:67593"/>
    </physiologicalReaction>
</comment>
<dbReference type="GO" id="GO:0030145">
    <property type="term" value="F:manganese ion binding"/>
    <property type="evidence" value="ECO:0007669"/>
    <property type="project" value="InterPro"/>
</dbReference>
<evidence type="ECO:0000256" key="23">
    <source>
        <dbReference type="ARBA" id="ARBA00049284"/>
    </source>
</evidence>
<comment type="similarity">
    <text evidence="4">Belongs to the Nudix hydrolase family. PCD1 subfamily.</text>
</comment>
<evidence type="ECO:0000256" key="16">
    <source>
        <dbReference type="ARBA" id="ARBA00047403"/>
    </source>
</evidence>
<comment type="catalytic activity">
    <reaction evidence="14">
        <text>octanoyl-CoA + H2O = S-octanoyl-4'-phosphopantetheine + adenosine 3',5'-bisphosphate + 2 H(+)</text>
        <dbReference type="Rhea" id="RHEA:50016"/>
        <dbReference type="ChEBI" id="CHEBI:15377"/>
        <dbReference type="ChEBI" id="CHEBI:15378"/>
        <dbReference type="ChEBI" id="CHEBI:57386"/>
        <dbReference type="ChEBI" id="CHEBI:58343"/>
        <dbReference type="ChEBI" id="CHEBI:132013"/>
    </reaction>
    <physiologicalReaction direction="left-to-right" evidence="14">
        <dbReference type="Rhea" id="RHEA:50017"/>
    </physiologicalReaction>
</comment>
<evidence type="ECO:0000256" key="4">
    <source>
        <dbReference type="ARBA" id="ARBA00006506"/>
    </source>
</evidence>
<evidence type="ECO:0000256" key="29">
    <source>
        <dbReference type="ARBA" id="ARBA00079598"/>
    </source>
</evidence>
<dbReference type="GO" id="GO:0000287">
    <property type="term" value="F:magnesium ion binding"/>
    <property type="evidence" value="ECO:0007669"/>
    <property type="project" value="InterPro"/>
</dbReference>
<gene>
    <name evidence="33" type="primary">NUDT7</name>
</gene>
<dbReference type="PROSITE" id="PS51462">
    <property type="entry name" value="NUDIX"/>
    <property type="match status" value="1"/>
</dbReference>
<evidence type="ECO:0000256" key="27">
    <source>
        <dbReference type="ARBA" id="ARBA00059426"/>
    </source>
</evidence>
<evidence type="ECO:0000259" key="31">
    <source>
        <dbReference type="PROSITE" id="PS51462"/>
    </source>
</evidence>
<organism evidence="32 33">
    <name type="scientific">Python bivittatus</name>
    <name type="common">Burmese python</name>
    <name type="synonym">Python molurus bivittatus</name>
    <dbReference type="NCBI Taxonomy" id="176946"/>
    <lineage>
        <taxon>Eukaryota</taxon>
        <taxon>Metazoa</taxon>
        <taxon>Chordata</taxon>
        <taxon>Craniata</taxon>
        <taxon>Vertebrata</taxon>
        <taxon>Euteleostomi</taxon>
        <taxon>Lepidosauria</taxon>
        <taxon>Squamata</taxon>
        <taxon>Bifurcata</taxon>
        <taxon>Unidentata</taxon>
        <taxon>Episquamata</taxon>
        <taxon>Toxicofera</taxon>
        <taxon>Serpentes</taxon>
        <taxon>Henophidia</taxon>
        <taxon>Pythonidae</taxon>
        <taxon>Python</taxon>
    </lineage>
</organism>
<comment type="catalytic activity">
    <reaction evidence="16">
        <text>tetradecanoyl-CoA + H2O = tetradecanoyl-4'-phosphopantetheine + adenosine 3',5'-bisphosphate + 2 H(+)</text>
        <dbReference type="Rhea" id="RHEA:50028"/>
        <dbReference type="ChEBI" id="CHEBI:15377"/>
        <dbReference type="ChEBI" id="CHEBI:15378"/>
        <dbReference type="ChEBI" id="CHEBI:57385"/>
        <dbReference type="ChEBI" id="CHEBI:58343"/>
        <dbReference type="ChEBI" id="CHEBI:132017"/>
    </reaction>
    <physiologicalReaction direction="left-to-right" evidence="16">
        <dbReference type="Rhea" id="RHEA:50029"/>
    </physiologicalReaction>
</comment>
<comment type="catalytic activity">
    <reaction evidence="24">
        <text>decanoyl-CoA + H2O = decanoyl-4'-phosphopantetheine + adenosine 3',5'-bisphosphate + 2 H(+)</text>
        <dbReference type="Rhea" id="RHEA:50020"/>
        <dbReference type="ChEBI" id="CHEBI:15377"/>
        <dbReference type="ChEBI" id="CHEBI:15378"/>
        <dbReference type="ChEBI" id="CHEBI:58343"/>
        <dbReference type="ChEBI" id="CHEBI:61430"/>
        <dbReference type="ChEBI" id="CHEBI:132014"/>
    </reaction>
    <physiologicalReaction direction="left-to-right" evidence="24">
        <dbReference type="Rhea" id="RHEA:50021"/>
    </physiologicalReaction>
</comment>
<evidence type="ECO:0000256" key="15">
    <source>
        <dbReference type="ARBA" id="ARBA00047369"/>
    </source>
</evidence>
<evidence type="ECO:0000256" key="13">
    <source>
        <dbReference type="ARBA" id="ARBA00044967"/>
    </source>
</evidence>
<evidence type="ECO:0000256" key="9">
    <source>
        <dbReference type="ARBA" id="ARBA00022884"/>
    </source>
</evidence>
<feature type="transmembrane region" description="Helical" evidence="30">
    <location>
        <begin position="199"/>
        <end position="217"/>
    </location>
</feature>
<evidence type="ECO:0000256" key="30">
    <source>
        <dbReference type="SAM" id="Phobius"/>
    </source>
</evidence>
<keyword evidence="32" id="KW-1185">Reference proteome</keyword>
<dbReference type="EC" id="3.6.1.77" evidence="13"/>
<dbReference type="FunFam" id="3.90.79.10:FF:000049">
    <property type="entry name" value="Peroxisomal coenzyme A diphosphatase NUDT7"/>
    <property type="match status" value="1"/>
</dbReference>
<dbReference type="InterPro" id="IPR015797">
    <property type="entry name" value="NUDIX_hydrolase-like_dom_sf"/>
</dbReference>
<comment type="catalytic activity">
    <reaction evidence="19">
        <text>dodecanoyl-CoA + H2O = S-dodecanoyl-4'-phosphopantetheine + adenosine 3',5'-bisphosphate + 2 H(+)</text>
        <dbReference type="Rhea" id="RHEA:50024"/>
        <dbReference type="ChEBI" id="CHEBI:15377"/>
        <dbReference type="ChEBI" id="CHEBI:15378"/>
        <dbReference type="ChEBI" id="CHEBI:57375"/>
        <dbReference type="ChEBI" id="CHEBI:58343"/>
        <dbReference type="ChEBI" id="CHEBI:132015"/>
    </reaction>
    <physiologicalReaction direction="left-to-right" evidence="19">
        <dbReference type="Rhea" id="RHEA:50025"/>
    </physiologicalReaction>
</comment>
<keyword evidence="6" id="KW-0479">Metal-binding</keyword>
<dbReference type="GO" id="GO:0015938">
    <property type="term" value="P:coenzyme A catabolic process"/>
    <property type="evidence" value="ECO:0007669"/>
    <property type="project" value="TreeGrafter"/>
</dbReference>
<dbReference type="CDD" id="cd03426">
    <property type="entry name" value="NUDIX_CoAse_Nudt7"/>
    <property type="match status" value="1"/>
</dbReference>
<evidence type="ECO:0000256" key="3">
    <source>
        <dbReference type="ARBA" id="ARBA00004275"/>
    </source>
</evidence>
<evidence type="ECO:0000256" key="1">
    <source>
        <dbReference type="ARBA" id="ARBA00001936"/>
    </source>
</evidence>
<name>A0A9F5ITI5_PYTBI</name>
<dbReference type="GO" id="GO:0005782">
    <property type="term" value="C:peroxisomal matrix"/>
    <property type="evidence" value="ECO:0007669"/>
    <property type="project" value="UniProtKB-ARBA"/>
</dbReference>
<comment type="catalytic activity">
    <reaction evidence="12">
        <text>CoA + H2O = (R)-4'-phosphopantetheine + adenosine 3',5'-bisphosphate + 2 H(+)</text>
        <dbReference type="Rhea" id="RHEA:64988"/>
        <dbReference type="ChEBI" id="CHEBI:15377"/>
        <dbReference type="ChEBI" id="CHEBI:15378"/>
        <dbReference type="ChEBI" id="CHEBI:57287"/>
        <dbReference type="ChEBI" id="CHEBI:58343"/>
        <dbReference type="ChEBI" id="CHEBI:61723"/>
        <dbReference type="EC" id="3.6.1.77"/>
    </reaction>
    <physiologicalReaction direction="left-to-right" evidence="12">
        <dbReference type="Rhea" id="RHEA:64989"/>
    </physiologicalReaction>
</comment>
<evidence type="ECO:0000256" key="21">
    <source>
        <dbReference type="ARBA" id="ARBA00048667"/>
    </source>
</evidence>
<keyword evidence="30" id="KW-0472">Membrane</keyword>
<sequence length="251" mass="28674">MELRLGVSFWIGSLEDWGMFKLKRMSIKEKAKLRLRKFDIGDRFSCLPLAKASVLIPLIVKNEKLCVLFTLRSMKLRRSPGEVCFPGGKSDPTDRDEVATALREAEEEVGLLPEQTEVICRLVPTLDKTNSVVTPVVAFIEDTFQAHPNPEEVSHVFSVPLEYFIRPAKYSVVPLQNMGKSVLLIHFFEYNDPEHQMSFTIWGLTAYFAVFVAIAVYGEKATFEVEFDLDNLNFSAEKKLIMRYNIIKSKL</sequence>
<feature type="domain" description="Nudix hydrolase" evidence="31">
    <location>
        <begin position="49"/>
        <end position="180"/>
    </location>
</feature>
<comment type="cofactor">
    <cofactor evidence="1">
        <name>Mn(2+)</name>
        <dbReference type="ChEBI" id="CHEBI:29035"/>
    </cofactor>
</comment>
<evidence type="ECO:0000256" key="11">
    <source>
        <dbReference type="ARBA" id="ARBA00023211"/>
    </source>
</evidence>
<dbReference type="PROSITE" id="PS01293">
    <property type="entry name" value="NUDIX_COA"/>
    <property type="match status" value="1"/>
</dbReference>
<keyword evidence="30" id="KW-0812">Transmembrane</keyword>
<evidence type="ECO:0000256" key="18">
    <source>
        <dbReference type="ARBA" id="ARBA00047666"/>
    </source>
</evidence>
<keyword evidence="8" id="KW-0460">Magnesium</keyword>
<evidence type="ECO:0000256" key="2">
    <source>
        <dbReference type="ARBA" id="ARBA00001946"/>
    </source>
</evidence>
<comment type="catalytic activity">
    <reaction evidence="17">
        <text>hexanoyl-CoA + H2O = hexanoyl-4'-phosphopantetheine + adenosine 3',5'-bisphosphate + 2 H(+)</text>
        <dbReference type="Rhea" id="RHEA:49980"/>
        <dbReference type="ChEBI" id="CHEBI:15377"/>
        <dbReference type="ChEBI" id="CHEBI:15378"/>
        <dbReference type="ChEBI" id="CHEBI:58343"/>
        <dbReference type="ChEBI" id="CHEBI:62620"/>
        <dbReference type="ChEBI" id="CHEBI:132012"/>
    </reaction>
    <physiologicalReaction direction="left-to-right" evidence="17">
        <dbReference type="Rhea" id="RHEA:49981"/>
    </physiologicalReaction>
</comment>
<comment type="subunit">
    <text evidence="5">Monomer.</text>
</comment>
<comment type="catalytic activity">
    <reaction evidence="26">
        <text>acetyl-CoA + H2O = S-acetyl-4'-phosphopantetheine + adenosine 3',5'-bisphosphate + 2 H(+)</text>
        <dbReference type="Rhea" id="RHEA:64992"/>
        <dbReference type="ChEBI" id="CHEBI:15377"/>
        <dbReference type="ChEBI" id="CHEBI:15378"/>
        <dbReference type="ChEBI" id="CHEBI:57288"/>
        <dbReference type="ChEBI" id="CHEBI:58343"/>
        <dbReference type="ChEBI" id="CHEBI:156266"/>
    </reaction>
    <physiologicalReaction direction="left-to-right" evidence="26">
        <dbReference type="Rhea" id="RHEA:64993"/>
    </physiologicalReaction>
</comment>
<comment type="catalytic activity">
    <reaction evidence="22">
        <text>choloyl-CoA + H2O = S-choloyl-4'-phosphopantetheine + adenosine 3',5'-bisphosphate + 2 H(+)</text>
        <dbReference type="Rhea" id="RHEA:50036"/>
        <dbReference type="ChEBI" id="CHEBI:15377"/>
        <dbReference type="ChEBI" id="CHEBI:15378"/>
        <dbReference type="ChEBI" id="CHEBI:57373"/>
        <dbReference type="ChEBI" id="CHEBI:58343"/>
        <dbReference type="ChEBI" id="CHEBI:132020"/>
    </reaction>
    <physiologicalReaction direction="left-to-right" evidence="22">
        <dbReference type="Rhea" id="RHEA:50037"/>
    </physiologicalReaction>
</comment>
<evidence type="ECO:0000256" key="26">
    <source>
        <dbReference type="ARBA" id="ARBA00051856"/>
    </source>
</evidence>
<evidence type="ECO:0000256" key="22">
    <source>
        <dbReference type="ARBA" id="ARBA00048961"/>
    </source>
</evidence>
<dbReference type="InterPro" id="IPR045121">
    <property type="entry name" value="CoAse"/>
</dbReference>
<dbReference type="OMA" id="HSFHFVD"/>
<comment type="catalytic activity">
    <reaction evidence="20">
        <text>succinyl-CoA + H2O = succinyl-4'-phosphopantetheine + adenosine 3',5'-bisphosphate + 2 H(+)</text>
        <dbReference type="Rhea" id="RHEA:67472"/>
        <dbReference type="ChEBI" id="CHEBI:15377"/>
        <dbReference type="ChEBI" id="CHEBI:15378"/>
        <dbReference type="ChEBI" id="CHEBI:57292"/>
        <dbReference type="ChEBI" id="CHEBI:58343"/>
        <dbReference type="ChEBI" id="CHEBI:172364"/>
    </reaction>
    <physiologicalReaction direction="left-to-right" evidence="20">
        <dbReference type="Rhea" id="RHEA:67473"/>
    </physiologicalReaction>
</comment>
<evidence type="ECO:0000256" key="7">
    <source>
        <dbReference type="ARBA" id="ARBA00022801"/>
    </source>
</evidence>
<dbReference type="GO" id="GO:0009132">
    <property type="term" value="P:nucleoside diphosphate metabolic process"/>
    <property type="evidence" value="ECO:0007669"/>
    <property type="project" value="InterPro"/>
</dbReference>
<accession>A0A9F5ITI5</accession>
<keyword evidence="9" id="KW-0694">RNA-binding</keyword>
<dbReference type="GO" id="GO:0003723">
    <property type="term" value="F:RNA binding"/>
    <property type="evidence" value="ECO:0007669"/>
    <property type="project" value="UniProtKB-KW"/>
</dbReference>
<evidence type="ECO:0000256" key="10">
    <source>
        <dbReference type="ARBA" id="ARBA00023140"/>
    </source>
</evidence>
<evidence type="ECO:0000256" key="20">
    <source>
        <dbReference type="ARBA" id="ARBA00048624"/>
    </source>
</evidence>
<evidence type="ECO:0000256" key="28">
    <source>
        <dbReference type="ARBA" id="ARBA00072984"/>
    </source>
</evidence>
<evidence type="ECO:0000256" key="12">
    <source>
        <dbReference type="ARBA" id="ARBA00044908"/>
    </source>
</evidence>
<comment type="catalytic activity">
    <reaction evidence="15">
        <text>malonyl-CoA + H2O = malonyl-4'-phosphopantetheine + adenosine 3',5'-bisphosphate + 2 H(+)</text>
        <dbReference type="Rhea" id="RHEA:67468"/>
        <dbReference type="ChEBI" id="CHEBI:15377"/>
        <dbReference type="ChEBI" id="CHEBI:15378"/>
        <dbReference type="ChEBI" id="CHEBI:57384"/>
        <dbReference type="ChEBI" id="CHEBI:58343"/>
        <dbReference type="ChEBI" id="CHEBI:172363"/>
    </reaction>
    <physiologicalReaction direction="left-to-right" evidence="15">
        <dbReference type="Rhea" id="RHEA:67469"/>
    </physiologicalReaction>
</comment>
<evidence type="ECO:0000256" key="14">
    <source>
        <dbReference type="ARBA" id="ARBA00047289"/>
    </source>
</evidence>
<comment type="cofactor">
    <cofactor evidence="2">
        <name>Mg(2+)</name>
        <dbReference type="ChEBI" id="CHEBI:18420"/>
    </cofactor>
</comment>
<dbReference type="PANTHER" id="PTHR12992">
    <property type="entry name" value="NUDIX HYDROLASE"/>
    <property type="match status" value="1"/>
</dbReference>
<dbReference type="AlphaFoldDB" id="A0A9F5ITI5"/>
<dbReference type="InterPro" id="IPR000086">
    <property type="entry name" value="NUDIX_hydrolase_dom"/>
</dbReference>
<evidence type="ECO:0000313" key="33">
    <source>
        <dbReference type="RefSeq" id="XP_025018766.1"/>
    </source>
</evidence>
<keyword evidence="7" id="KW-0378">Hydrolase</keyword>
<keyword evidence="30" id="KW-1133">Transmembrane helix</keyword>
<evidence type="ECO:0000313" key="32">
    <source>
        <dbReference type="Proteomes" id="UP000695026"/>
    </source>
</evidence>
<comment type="catalytic activity">
    <reaction evidence="23">
        <text>butanoyl-CoA + H2O = S-butanoyl-4'-phosphopantetheine + adenosine 3',5'-bisphosphate + 2 H(+)</text>
        <dbReference type="Rhea" id="RHEA:49976"/>
        <dbReference type="ChEBI" id="CHEBI:15377"/>
        <dbReference type="ChEBI" id="CHEBI:15378"/>
        <dbReference type="ChEBI" id="CHEBI:57371"/>
        <dbReference type="ChEBI" id="CHEBI:58343"/>
        <dbReference type="ChEBI" id="CHEBI:132011"/>
    </reaction>
    <physiologicalReaction direction="left-to-right" evidence="23">
        <dbReference type="Rhea" id="RHEA:49977"/>
    </physiologicalReaction>
</comment>
<dbReference type="OrthoDB" id="206213at2759"/>
<dbReference type="Pfam" id="PF00293">
    <property type="entry name" value="NUDIX"/>
    <property type="match status" value="1"/>
</dbReference>
<keyword evidence="11" id="KW-0464">Manganese</keyword>
<evidence type="ECO:0000256" key="5">
    <source>
        <dbReference type="ARBA" id="ARBA00011245"/>
    </source>
</evidence>
<evidence type="ECO:0000256" key="24">
    <source>
        <dbReference type="ARBA" id="ARBA00050371"/>
    </source>
</evidence>
<dbReference type="SUPFAM" id="SSF55811">
    <property type="entry name" value="Nudix"/>
    <property type="match status" value="1"/>
</dbReference>
<dbReference type="GO" id="GO:0010945">
    <property type="term" value="F:coenzyme A diphosphatase activity"/>
    <property type="evidence" value="ECO:0007669"/>
    <property type="project" value="UniProtKB-EC"/>
</dbReference>
<dbReference type="GeneID" id="103065459"/>
<dbReference type="Proteomes" id="UP000695026">
    <property type="component" value="Unplaced"/>
</dbReference>
<evidence type="ECO:0000256" key="6">
    <source>
        <dbReference type="ARBA" id="ARBA00022723"/>
    </source>
</evidence>
<evidence type="ECO:0000256" key="19">
    <source>
        <dbReference type="ARBA" id="ARBA00047757"/>
    </source>
</evidence>
<reference evidence="33" key="1">
    <citation type="submission" date="2025-08" db="UniProtKB">
        <authorList>
            <consortium name="RefSeq"/>
        </authorList>
    </citation>
    <scope>IDENTIFICATION</scope>
    <source>
        <tissue evidence="33">Liver</tissue>
    </source>
</reference>
<dbReference type="CTD" id="283927"/>
<comment type="catalytic activity">
    <reaction evidence="25">
        <text>3alpha,7alpha,12alpha-trihydroxy-5beta-cholestan-26-oyl-CoA + H2O = 3alpha,7alpha,12alpha-trihydroxy-5beta-cholestan-26-oyl-4'-phosphopantetheine + adenosine 3',5'-bisphosphate + 2 H(+)</text>
        <dbReference type="Rhea" id="RHEA:50040"/>
        <dbReference type="ChEBI" id="CHEBI:15377"/>
        <dbReference type="ChEBI" id="CHEBI:15378"/>
        <dbReference type="ChEBI" id="CHEBI:58343"/>
        <dbReference type="ChEBI" id="CHEBI:63001"/>
        <dbReference type="ChEBI" id="CHEBI:132021"/>
    </reaction>
    <physiologicalReaction direction="left-to-right" evidence="25">
        <dbReference type="Rhea" id="RHEA:50041"/>
    </physiologicalReaction>
</comment>
<proteinExistence type="inferred from homology"/>
<dbReference type="Gene3D" id="3.90.79.10">
    <property type="entry name" value="Nucleoside Triphosphate Pyrophosphohydrolase"/>
    <property type="match status" value="1"/>
</dbReference>
<comment type="function">
    <text evidence="27">Fatty acyl-coenzyme A (CoA) diphosphatase that hydrolyzes fatty acyl-CoA to yield acyl-4'-phosphopantetheine and adenosine 3',5'-bisphosphate. Cleaves CoA, CoA esters and oxidized CoA with similar efficiencies. Preferentially hydrolyzes medium-chain acyl-CoAs and bile acid-CoAs. Has no activity toward NDP-sugars, CDP-alcohols, (deoxy)nucleoside 5'-triphosphates, nucleoside 5'-di or monophosphates, diadenosine polyphosphates, NAD, NADH, NADP, NADPH or thymidine-5'-monophospho-p-nitrophenyl ester. May be required to eliminate oxidized CoA from peroxisomes, or regulate CoA and acyl-CoA levels in this organelle in response to metabolic demand. Does not play a role in U8 snoRNA decapping activity. Binds U8 snoRNA. Exhibits decapping activity towards dpCoA-capped RNAs in vitro.</text>
</comment>